<dbReference type="Proteomes" id="UP001151760">
    <property type="component" value="Unassembled WGS sequence"/>
</dbReference>
<evidence type="ECO:0000313" key="1">
    <source>
        <dbReference type="EMBL" id="GJS95037.1"/>
    </source>
</evidence>
<keyword evidence="2" id="KW-1185">Reference proteome</keyword>
<sequence>MGEPLGAEVDDLMVDLVIDEIVEPIIEVEEQMVALVMDIEGDLALLFGDDDDSGDDGLDDEEDDAEVWELDEEWLMAPVTPPPMPVMPPPSTYKIGPRVSVVEGQATTQRDEAMAGLSQQVQTLQAAVQDRDLQIQQLQTFVTEFSSREGFQGGWKPRWFSSEIESEKWRRLLLHQMCVAIDEATDSREEDFFPRNGKQW</sequence>
<reference evidence="1" key="2">
    <citation type="submission" date="2022-01" db="EMBL/GenBank/DDBJ databases">
        <authorList>
            <person name="Yamashiro T."/>
            <person name="Shiraishi A."/>
            <person name="Satake H."/>
            <person name="Nakayama K."/>
        </authorList>
    </citation>
    <scope>NUCLEOTIDE SEQUENCE</scope>
</reference>
<dbReference type="EMBL" id="BQNB010011778">
    <property type="protein sequence ID" value="GJS95037.1"/>
    <property type="molecule type" value="Genomic_DNA"/>
</dbReference>
<accession>A0ABQ5A1S8</accession>
<gene>
    <name evidence="1" type="ORF">Tco_0802005</name>
</gene>
<proteinExistence type="predicted"/>
<reference evidence="1" key="1">
    <citation type="journal article" date="2022" name="Int. J. Mol. Sci.">
        <title>Draft Genome of Tanacetum Coccineum: Genomic Comparison of Closely Related Tanacetum-Family Plants.</title>
        <authorList>
            <person name="Yamashiro T."/>
            <person name="Shiraishi A."/>
            <person name="Nakayama K."/>
            <person name="Satake H."/>
        </authorList>
    </citation>
    <scope>NUCLEOTIDE SEQUENCE</scope>
</reference>
<protein>
    <submittedName>
        <fullName evidence="1">Uncharacterized protein</fullName>
    </submittedName>
</protein>
<evidence type="ECO:0000313" key="2">
    <source>
        <dbReference type="Proteomes" id="UP001151760"/>
    </source>
</evidence>
<comment type="caution">
    <text evidence="1">The sequence shown here is derived from an EMBL/GenBank/DDBJ whole genome shotgun (WGS) entry which is preliminary data.</text>
</comment>
<name>A0ABQ5A1S8_9ASTR</name>
<organism evidence="1 2">
    <name type="scientific">Tanacetum coccineum</name>
    <dbReference type="NCBI Taxonomy" id="301880"/>
    <lineage>
        <taxon>Eukaryota</taxon>
        <taxon>Viridiplantae</taxon>
        <taxon>Streptophyta</taxon>
        <taxon>Embryophyta</taxon>
        <taxon>Tracheophyta</taxon>
        <taxon>Spermatophyta</taxon>
        <taxon>Magnoliopsida</taxon>
        <taxon>eudicotyledons</taxon>
        <taxon>Gunneridae</taxon>
        <taxon>Pentapetalae</taxon>
        <taxon>asterids</taxon>
        <taxon>campanulids</taxon>
        <taxon>Asterales</taxon>
        <taxon>Asteraceae</taxon>
        <taxon>Asteroideae</taxon>
        <taxon>Anthemideae</taxon>
        <taxon>Anthemidinae</taxon>
        <taxon>Tanacetum</taxon>
    </lineage>
</organism>